<dbReference type="RefSeq" id="WP_188917352.1">
    <property type="nucleotide sequence ID" value="NZ_BMPZ01000001.1"/>
</dbReference>
<name>A0A917JLR0_9GAMM</name>
<gene>
    <name evidence="1" type="ORF">GCM10009332_04240</name>
</gene>
<dbReference type="Pfam" id="PF02635">
    <property type="entry name" value="DsrE"/>
    <property type="match status" value="1"/>
</dbReference>
<dbReference type="PANTHER" id="PTHR37691">
    <property type="entry name" value="BLR3518 PROTEIN"/>
    <property type="match status" value="1"/>
</dbReference>
<protein>
    <recommendedName>
        <fullName evidence="3">DsrE family protein</fullName>
    </recommendedName>
</protein>
<keyword evidence="2" id="KW-1185">Reference proteome</keyword>
<dbReference type="SUPFAM" id="SSF75169">
    <property type="entry name" value="DsrEFH-like"/>
    <property type="match status" value="1"/>
</dbReference>
<dbReference type="InterPro" id="IPR027396">
    <property type="entry name" value="DsrEFH-like"/>
</dbReference>
<dbReference type="EMBL" id="BMPZ01000001">
    <property type="protein sequence ID" value="GGI70176.1"/>
    <property type="molecule type" value="Genomic_DNA"/>
</dbReference>
<reference evidence="1" key="1">
    <citation type="journal article" date="2014" name="Int. J. Syst. Evol. Microbiol.">
        <title>Complete genome sequence of Corynebacterium casei LMG S-19264T (=DSM 44701T), isolated from a smear-ripened cheese.</title>
        <authorList>
            <consortium name="US DOE Joint Genome Institute (JGI-PGF)"/>
            <person name="Walter F."/>
            <person name="Albersmeier A."/>
            <person name="Kalinowski J."/>
            <person name="Ruckert C."/>
        </authorList>
    </citation>
    <scope>NUCLEOTIDE SEQUENCE</scope>
    <source>
        <strain evidence="1">JCM 30804</strain>
    </source>
</reference>
<dbReference type="Gene3D" id="3.40.1260.10">
    <property type="entry name" value="DsrEFH-like"/>
    <property type="match status" value="1"/>
</dbReference>
<dbReference type="Proteomes" id="UP000613743">
    <property type="component" value="Unassembled WGS sequence"/>
</dbReference>
<proteinExistence type="predicted"/>
<dbReference type="AlphaFoldDB" id="A0A917JLR0"/>
<dbReference type="PANTHER" id="PTHR37691:SF1">
    <property type="entry name" value="BLR3518 PROTEIN"/>
    <property type="match status" value="1"/>
</dbReference>
<comment type="caution">
    <text evidence="1">The sequence shown here is derived from an EMBL/GenBank/DDBJ whole genome shotgun (WGS) entry which is preliminary data.</text>
</comment>
<accession>A0A917JLR0</accession>
<sequence length="185" mass="20085">MIKIKVFILSVLLVIGGVYQSEVQAGPSEFHAGELIPKYGKVARVNTTQVIPDEMQFKVAFDMSEQSTPGSLNRHLVKLARFLNMHANTGVSVSRMNLALVVHGKAVQDVTKQSFYTQNQPGTTSANIDLVRTLIKHGVQIYVCGQTAAYYDVEASDLVEGVEMALSAMTAHAILAADGFSLNPF</sequence>
<evidence type="ECO:0008006" key="3">
    <source>
        <dbReference type="Google" id="ProtNLM"/>
    </source>
</evidence>
<evidence type="ECO:0000313" key="1">
    <source>
        <dbReference type="EMBL" id="GGI70176.1"/>
    </source>
</evidence>
<organism evidence="1 2">
    <name type="scientific">Shewanella gelidii</name>
    <dbReference type="NCBI Taxonomy" id="1642821"/>
    <lineage>
        <taxon>Bacteria</taxon>
        <taxon>Pseudomonadati</taxon>
        <taxon>Pseudomonadota</taxon>
        <taxon>Gammaproteobacteria</taxon>
        <taxon>Alteromonadales</taxon>
        <taxon>Shewanellaceae</taxon>
        <taxon>Shewanella</taxon>
    </lineage>
</organism>
<reference evidence="1" key="2">
    <citation type="submission" date="2020-09" db="EMBL/GenBank/DDBJ databases">
        <authorList>
            <person name="Sun Q."/>
            <person name="Ohkuma M."/>
        </authorList>
    </citation>
    <scope>NUCLEOTIDE SEQUENCE</scope>
    <source>
        <strain evidence="1">JCM 30804</strain>
    </source>
</reference>
<dbReference type="InterPro" id="IPR003787">
    <property type="entry name" value="Sulphur_relay_DsrE/F-like"/>
</dbReference>
<evidence type="ECO:0000313" key="2">
    <source>
        <dbReference type="Proteomes" id="UP000613743"/>
    </source>
</evidence>